<gene>
    <name evidence="3" type="ORF">N7U62_16350</name>
</gene>
<dbReference type="Pfam" id="PF16118">
    <property type="entry name" value="DUF4834"/>
    <property type="match status" value="1"/>
</dbReference>
<proteinExistence type="predicted"/>
<keyword evidence="2" id="KW-0472">Membrane</keyword>
<comment type="caution">
    <text evidence="3">The sequence shown here is derived from an EMBL/GenBank/DDBJ whole genome shotgun (WGS) entry which is preliminary data.</text>
</comment>
<organism evidence="3 4">
    <name type="scientific">Reichenbachiella ulvae</name>
    <dbReference type="NCBI Taxonomy" id="2980104"/>
    <lineage>
        <taxon>Bacteria</taxon>
        <taxon>Pseudomonadati</taxon>
        <taxon>Bacteroidota</taxon>
        <taxon>Cytophagia</taxon>
        <taxon>Cytophagales</taxon>
        <taxon>Reichenbachiellaceae</taxon>
        <taxon>Reichenbachiella</taxon>
    </lineage>
</organism>
<name>A0ABT3CX21_9BACT</name>
<dbReference type="RefSeq" id="WP_264139093.1">
    <property type="nucleotide sequence ID" value="NZ_JAOYOD010000001.1"/>
</dbReference>
<evidence type="ECO:0000313" key="3">
    <source>
        <dbReference type="EMBL" id="MCV9388255.1"/>
    </source>
</evidence>
<accession>A0ABT3CX21</accession>
<reference evidence="3 4" key="1">
    <citation type="submission" date="2022-10" db="EMBL/GenBank/DDBJ databases">
        <title>Comparative genomics and taxonomic characterization of three novel marine species of genus Reichenbachiella exhibiting antioxidant and polysaccharide degradation activities.</title>
        <authorList>
            <person name="Muhammad N."/>
            <person name="Lee Y.-J."/>
            <person name="Ko J."/>
            <person name="Kim S.-G."/>
        </authorList>
    </citation>
    <scope>NUCLEOTIDE SEQUENCE [LARGE SCALE GENOMIC DNA]</scope>
    <source>
        <strain evidence="3 4">ABR2-5</strain>
    </source>
</reference>
<keyword evidence="2" id="KW-0812">Transmembrane</keyword>
<keyword evidence="4" id="KW-1185">Reference proteome</keyword>
<evidence type="ECO:0000313" key="4">
    <source>
        <dbReference type="Proteomes" id="UP001300692"/>
    </source>
</evidence>
<sequence length="86" mass="10222">MLKFILIFFLFFWLVFKLGGFFVRLFLGKVANEARQQQGGQYQYQQQQKQQPRDGNVNIDYVPKEKGKKNDKTNFKGGDYVDYEEV</sequence>
<keyword evidence="2" id="KW-1133">Transmembrane helix</keyword>
<dbReference type="Proteomes" id="UP001300692">
    <property type="component" value="Unassembled WGS sequence"/>
</dbReference>
<dbReference type="EMBL" id="JAOYOD010000001">
    <property type="protein sequence ID" value="MCV9388255.1"/>
    <property type="molecule type" value="Genomic_DNA"/>
</dbReference>
<feature type="transmembrane region" description="Helical" evidence="2">
    <location>
        <begin position="6"/>
        <end position="27"/>
    </location>
</feature>
<protein>
    <submittedName>
        <fullName evidence="3">DUF4834 family protein</fullName>
    </submittedName>
</protein>
<feature type="compositionally biased region" description="Basic and acidic residues" evidence="1">
    <location>
        <begin position="62"/>
        <end position="74"/>
    </location>
</feature>
<feature type="compositionally biased region" description="Low complexity" evidence="1">
    <location>
        <begin position="41"/>
        <end position="50"/>
    </location>
</feature>
<dbReference type="InterPro" id="IPR032272">
    <property type="entry name" value="DUF4834"/>
</dbReference>
<evidence type="ECO:0000256" key="1">
    <source>
        <dbReference type="SAM" id="MobiDB-lite"/>
    </source>
</evidence>
<feature type="region of interest" description="Disordered" evidence="1">
    <location>
        <begin position="41"/>
        <end position="86"/>
    </location>
</feature>
<evidence type="ECO:0000256" key="2">
    <source>
        <dbReference type="SAM" id="Phobius"/>
    </source>
</evidence>